<accession>A0AAD3Y633</accession>
<feature type="compositionally biased region" description="Basic and acidic residues" evidence="1">
    <location>
        <begin position="37"/>
        <end position="65"/>
    </location>
</feature>
<dbReference type="AlphaFoldDB" id="A0AAD3Y633"/>
<evidence type="ECO:0000313" key="4">
    <source>
        <dbReference type="Proteomes" id="UP001279734"/>
    </source>
</evidence>
<sequence length="105" mass="10888">MGSVAVRRPLLMVVAAVMLVVSAVVCNSLAYTAGEEAGGHQHAESTEEGPKQKEADVGEEAKETSESWAGWAKDKIQEGLGLKHDAAAAAAGEAKDKLEQVISGE</sequence>
<feature type="region of interest" description="Disordered" evidence="1">
    <location>
        <begin position="35"/>
        <end position="70"/>
    </location>
</feature>
<reference evidence="3" key="1">
    <citation type="submission" date="2023-05" db="EMBL/GenBank/DDBJ databases">
        <title>Nepenthes gracilis genome sequencing.</title>
        <authorList>
            <person name="Fukushima K."/>
        </authorList>
    </citation>
    <scope>NUCLEOTIDE SEQUENCE</scope>
    <source>
        <strain evidence="3">SING2019-196</strain>
    </source>
</reference>
<dbReference type="Proteomes" id="UP001279734">
    <property type="component" value="Unassembled WGS sequence"/>
</dbReference>
<evidence type="ECO:0000313" key="3">
    <source>
        <dbReference type="EMBL" id="GMH28619.1"/>
    </source>
</evidence>
<keyword evidence="4" id="KW-1185">Reference proteome</keyword>
<protein>
    <submittedName>
        <fullName evidence="3">Uncharacterized protein</fullName>
    </submittedName>
</protein>
<comment type="caution">
    <text evidence="3">The sequence shown here is derived from an EMBL/GenBank/DDBJ whole genome shotgun (WGS) entry which is preliminary data.</text>
</comment>
<proteinExistence type="predicted"/>
<dbReference type="EMBL" id="BSYO01000034">
    <property type="protein sequence ID" value="GMH28619.1"/>
    <property type="molecule type" value="Genomic_DNA"/>
</dbReference>
<evidence type="ECO:0000256" key="1">
    <source>
        <dbReference type="SAM" id="MobiDB-lite"/>
    </source>
</evidence>
<feature type="chain" id="PRO_5042261587" evidence="2">
    <location>
        <begin position="27"/>
        <end position="105"/>
    </location>
</feature>
<evidence type="ECO:0000256" key="2">
    <source>
        <dbReference type="SAM" id="SignalP"/>
    </source>
</evidence>
<organism evidence="3 4">
    <name type="scientific">Nepenthes gracilis</name>
    <name type="common">Slender pitcher plant</name>
    <dbReference type="NCBI Taxonomy" id="150966"/>
    <lineage>
        <taxon>Eukaryota</taxon>
        <taxon>Viridiplantae</taxon>
        <taxon>Streptophyta</taxon>
        <taxon>Embryophyta</taxon>
        <taxon>Tracheophyta</taxon>
        <taxon>Spermatophyta</taxon>
        <taxon>Magnoliopsida</taxon>
        <taxon>eudicotyledons</taxon>
        <taxon>Gunneridae</taxon>
        <taxon>Pentapetalae</taxon>
        <taxon>Caryophyllales</taxon>
        <taxon>Nepenthaceae</taxon>
        <taxon>Nepenthes</taxon>
    </lineage>
</organism>
<name>A0AAD3Y633_NEPGR</name>
<gene>
    <name evidence="3" type="ORF">Nepgr_030462</name>
</gene>
<feature type="signal peptide" evidence="2">
    <location>
        <begin position="1"/>
        <end position="26"/>
    </location>
</feature>
<keyword evidence="2" id="KW-0732">Signal</keyword>